<dbReference type="Proteomes" id="UP000241690">
    <property type="component" value="Unassembled WGS sequence"/>
</dbReference>
<name>A0A2T3ZS91_TRIHA</name>
<gene>
    <name evidence="4" type="ORF">M431DRAFT_101758</name>
</gene>
<dbReference type="EMBL" id="KZ679710">
    <property type="protein sequence ID" value="PTB47686.1"/>
    <property type="molecule type" value="Genomic_DNA"/>
</dbReference>
<feature type="region of interest" description="Disordered" evidence="2">
    <location>
        <begin position="354"/>
        <end position="377"/>
    </location>
</feature>
<dbReference type="RefSeq" id="XP_024767363.1">
    <property type="nucleotide sequence ID" value="XM_024911346.1"/>
</dbReference>
<reference evidence="4 5" key="1">
    <citation type="submission" date="2016-07" db="EMBL/GenBank/DDBJ databases">
        <title>Multiple horizontal gene transfer events from other fungi enriched the ability of initially mycotrophic Trichoderma (Ascomycota) to feed on dead plant biomass.</title>
        <authorList>
            <consortium name="DOE Joint Genome Institute"/>
            <person name="Aerts A."/>
            <person name="Atanasova L."/>
            <person name="Chenthamara K."/>
            <person name="Zhang J."/>
            <person name="Grujic M."/>
            <person name="Henrissat B."/>
            <person name="Kuo A."/>
            <person name="Salamov A."/>
            <person name="Lipzen A."/>
            <person name="Labutti K."/>
            <person name="Barry K."/>
            <person name="Miao Y."/>
            <person name="Rahimi M.J."/>
            <person name="Shen Q."/>
            <person name="Grigoriev I.V."/>
            <person name="Kubicek C.P."/>
            <person name="Druzhinina I.S."/>
        </authorList>
    </citation>
    <scope>NUCLEOTIDE SEQUENCE [LARGE SCALE GENOMIC DNA]</scope>
    <source>
        <strain evidence="4 5">CBS 226.95</strain>
    </source>
</reference>
<feature type="chain" id="PRO_5015598221" evidence="3">
    <location>
        <begin position="21"/>
        <end position="377"/>
    </location>
</feature>
<evidence type="ECO:0000313" key="4">
    <source>
        <dbReference type="EMBL" id="PTB47686.1"/>
    </source>
</evidence>
<keyword evidence="1" id="KW-0175">Coiled coil</keyword>
<evidence type="ECO:0000256" key="2">
    <source>
        <dbReference type="SAM" id="MobiDB-lite"/>
    </source>
</evidence>
<keyword evidence="5" id="KW-1185">Reference proteome</keyword>
<dbReference type="STRING" id="983964.A0A2T3ZS91"/>
<evidence type="ECO:0000313" key="5">
    <source>
        <dbReference type="Proteomes" id="UP000241690"/>
    </source>
</evidence>
<dbReference type="GeneID" id="36619905"/>
<evidence type="ECO:0000256" key="1">
    <source>
        <dbReference type="SAM" id="Coils"/>
    </source>
</evidence>
<protein>
    <submittedName>
        <fullName evidence="4">Uncharacterized protein</fullName>
    </submittedName>
</protein>
<evidence type="ECO:0000256" key="3">
    <source>
        <dbReference type="SAM" id="SignalP"/>
    </source>
</evidence>
<organism evidence="4 5">
    <name type="scientific">Trichoderma harzianum CBS 226.95</name>
    <dbReference type="NCBI Taxonomy" id="983964"/>
    <lineage>
        <taxon>Eukaryota</taxon>
        <taxon>Fungi</taxon>
        <taxon>Dikarya</taxon>
        <taxon>Ascomycota</taxon>
        <taxon>Pezizomycotina</taxon>
        <taxon>Sordariomycetes</taxon>
        <taxon>Hypocreomycetidae</taxon>
        <taxon>Hypocreales</taxon>
        <taxon>Hypocreaceae</taxon>
        <taxon>Trichoderma</taxon>
    </lineage>
</organism>
<feature type="coiled-coil region" evidence="1">
    <location>
        <begin position="283"/>
        <end position="310"/>
    </location>
</feature>
<feature type="signal peptide" evidence="3">
    <location>
        <begin position="1"/>
        <end position="20"/>
    </location>
</feature>
<accession>A0A2T3ZS91</accession>
<keyword evidence="3" id="KW-0732">Signal</keyword>
<sequence length="377" mass="42891">MNMMWFFLAIFISFVQQSCAYRERGIAERYISLTIHFRGLYYIAYLAEGELYKLDKSTKLTIAPGCIGAKGGRCSFDELMLYIWAPKEENARKPSNVKPDSKHTITGLGDLDKASAFNTYIKNIEKARFNTEEHLSGEIDVKKLMPGKKDFYDALSSAGDPIGALAAEVDKQKKATKPDDRKALEQLKEKDNLLKWGEAAAFYVSALRGKDQDKHRRSFLEKYFERHFPAEEDKNKIKIEMMDVETPMRQKKLNEDKVKQKGKVPASELEPQTVLMIDFTKTIEQNKGKLDGFEEKLKEANEAFMGMEKTVNGKVEKFNEAHKKAFMASKMATSATGCTRKIPRELKKRNALAELSSRSPKAAKSMRVKSQKLGFSM</sequence>
<proteinExistence type="predicted"/>
<dbReference type="AlphaFoldDB" id="A0A2T3ZS91"/>